<dbReference type="FunFam" id="6.10.140.2220:FF:000006">
    <property type="entry name" value="Ubiquitin carboxyl-terminal hydrolase 15"/>
    <property type="match status" value="1"/>
</dbReference>
<feature type="domain" description="MYND-type" evidence="15">
    <location>
        <begin position="98"/>
        <end position="135"/>
    </location>
</feature>
<dbReference type="STRING" id="29655.A0A0K9PR78"/>
<dbReference type="PROSITE" id="PS01360">
    <property type="entry name" value="ZF_MYND_1"/>
    <property type="match status" value="1"/>
</dbReference>
<evidence type="ECO:0000256" key="10">
    <source>
        <dbReference type="ARBA" id="ARBA00022833"/>
    </source>
</evidence>
<evidence type="ECO:0000256" key="3">
    <source>
        <dbReference type="ARBA" id="ARBA00012759"/>
    </source>
</evidence>
<dbReference type="PROSITE" id="PS50865">
    <property type="entry name" value="ZF_MYND_2"/>
    <property type="match status" value="1"/>
</dbReference>
<reference evidence="17" key="1">
    <citation type="journal article" date="2016" name="Nature">
        <title>The genome of the seagrass Zostera marina reveals angiosperm adaptation to the sea.</title>
        <authorList>
            <person name="Olsen J.L."/>
            <person name="Rouze P."/>
            <person name="Verhelst B."/>
            <person name="Lin Y.-C."/>
            <person name="Bayer T."/>
            <person name="Collen J."/>
            <person name="Dattolo E."/>
            <person name="De Paoli E."/>
            <person name="Dittami S."/>
            <person name="Maumus F."/>
            <person name="Michel G."/>
            <person name="Kersting A."/>
            <person name="Lauritano C."/>
            <person name="Lohaus R."/>
            <person name="Toepel M."/>
            <person name="Tonon T."/>
            <person name="Vanneste K."/>
            <person name="Amirebrahimi M."/>
            <person name="Brakel J."/>
            <person name="Bostroem C."/>
            <person name="Chovatia M."/>
            <person name="Grimwood J."/>
            <person name="Jenkins J.W."/>
            <person name="Jueterbock A."/>
            <person name="Mraz A."/>
            <person name="Stam W.T."/>
            <person name="Tice H."/>
            <person name="Bornberg-Bauer E."/>
            <person name="Green P.J."/>
            <person name="Pearson G.A."/>
            <person name="Procaccini G."/>
            <person name="Duarte C.M."/>
            <person name="Schmutz J."/>
            <person name="Reusch T.B.H."/>
            <person name="Van de Peer Y."/>
        </authorList>
    </citation>
    <scope>NUCLEOTIDE SEQUENCE [LARGE SCALE GENOMIC DNA]</scope>
    <source>
        <strain evidence="17">cv. Finnish</strain>
    </source>
</reference>
<comment type="caution">
    <text evidence="16">The sequence shown here is derived from an EMBL/GenBank/DDBJ whole genome shotgun (WGS) entry which is preliminary data.</text>
</comment>
<dbReference type="SUPFAM" id="SSF144232">
    <property type="entry name" value="HIT/MYND zinc finger-like"/>
    <property type="match status" value="1"/>
</dbReference>
<keyword evidence="8" id="KW-0378">Hydrolase</keyword>
<proteinExistence type="inferred from homology"/>
<dbReference type="Pfam" id="PF00443">
    <property type="entry name" value="UCH"/>
    <property type="match status" value="1"/>
</dbReference>
<dbReference type="Gene3D" id="3.90.70.10">
    <property type="entry name" value="Cysteine proteinases"/>
    <property type="match status" value="1"/>
</dbReference>
<dbReference type="GO" id="GO:0004843">
    <property type="term" value="F:cysteine-type deubiquitinase activity"/>
    <property type="evidence" value="ECO:0000318"/>
    <property type="project" value="GO_Central"/>
</dbReference>
<dbReference type="EMBL" id="LFYR01000671">
    <property type="protein sequence ID" value="KMZ71469.1"/>
    <property type="molecule type" value="Genomic_DNA"/>
</dbReference>
<dbReference type="SUPFAM" id="SSF54001">
    <property type="entry name" value="Cysteine proteinases"/>
    <property type="match status" value="1"/>
</dbReference>
<dbReference type="GO" id="GO:0016579">
    <property type="term" value="P:protein deubiquitination"/>
    <property type="evidence" value="ECO:0007669"/>
    <property type="project" value="InterPro"/>
</dbReference>
<protein>
    <recommendedName>
        <fullName evidence="3">ubiquitinyl hydrolase 1</fullName>
        <ecNumber evidence="3">3.4.19.12</ecNumber>
    </recommendedName>
</protein>
<dbReference type="OrthoDB" id="420187at2759"/>
<dbReference type="InterPro" id="IPR038765">
    <property type="entry name" value="Papain-like_cys_pep_sf"/>
</dbReference>
<feature type="domain" description="USP" evidence="14">
    <location>
        <begin position="381"/>
        <end position="687"/>
    </location>
</feature>
<evidence type="ECO:0000256" key="5">
    <source>
        <dbReference type="ARBA" id="ARBA00022723"/>
    </source>
</evidence>
<evidence type="ECO:0000256" key="12">
    <source>
        <dbReference type="SAM" id="MobiDB-lite"/>
    </source>
</evidence>
<dbReference type="GO" id="GO:0031647">
    <property type="term" value="P:regulation of protein stability"/>
    <property type="evidence" value="ECO:0000318"/>
    <property type="project" value="GO_Central"/>
</dbReference>
<evidence type="ECO:0000313" key="17">
    <source>
        <dbReference type="Proteomes" id="UP000036987"/>
    </source>
</evidence>
<dbReference type="InterPro" id="IPR002893">
    <property type="entry name" value="Znf_MYND"/>
</dbReference>
<evidence type="ECO:0000256" key="6">
    <source>
        <dbReference type="ARBA" id="ARBA00022771"/>
    </source>
</evidence>
<gene>
    <name evidence="16" type="ORF">ZOSMA_17G00240</name>
</gene>
<accession>A0A0K9PR78</accession>
<keyword evidence="13" id="KW-1133">Transmembrane helix</keyword>
<dbReference type="AlphaFoldDB" id="A0A0K9PR78"/>
<keyword evidence="13" id="KW-0812">Transmembrane</keyword>
<feature type="compositionally biased region" description="Low complexity" evidence="12">
    <location>
        <begin position="749"/>
        <end position="765"/>
    </location>
</feature>
<keyword evidence="9" id="KW-0788">Thiol protease</keyword>
<keyword evidence="4" id="KW-0645">Protease</keyword>
<comment type="catalytic activity">
    <reaction evidence="1">
        <text>Thiol-dependent hydrolysis of ester, thioester, amide, peptide and isopeptide bonds formed by the C-terminal Gly of ubiquitin (a 76-residue protein attached to proteins as an intracellular targeting signal).</text>
        <dbReference type="EC" id="3.4.19.12"/>
    </reaction>
</comment>
<dbReference type="PROSITE" id="PS00972">
    <property type="entry name" value="USP_1"/>
    <property type="match status" value="1"/>
</dbReference>
<dbReference type="OMA" id="LFYARCT"/>
<evidence type="ECO:0000256" key="13">
    <source>
        <dbReference type="SAM" id="Phobius"/>
    </source>
</evidence>
<keyword evidence="13" id="KW-0472">Membrane</keyword>
<dbReference type="InterPro" id="IPR018200">
    <property type="entry name" value="USP_CS"/>
</dbReference>
<evidence type="ECO:0000313" key="16">
    <source>
        <dbReference type="EMBL" id="KMZ71469.1"/>
    </source>
</evidence>
<dbReference type="GO" id="GO:0008270">
    <property type="term" value="F:zinc ion binding"/>
    <property type="evidence" value="ECO:0007669"/>
    <property type="project" value="UniProtKB-KW"/>
</dbReference>
<evidence type="ECO:0000256" key="2">
    <source>
        <dbReference type="ARBA" id="ARBA00009085"/>
    </source>
</evidence>
<dbReference type="EC" id="3.4.19.12" evidence="3"/>
<dbReference type="InterPro" id="IPR001394">
    <property type="entry name" value="Peptidase_C19_UCH"/>
</dbReference>
<name>A0A0K9PR78_ZOSMR</name>
<dbReference type="PROSITE" id="PS50235">
    <property type="entry name" value="USP_3"/>
    <property type="match status" value="1"/>
</dbReference>
<dbReference type="FunFam" id="3.90.70.10:FF:000026">
    <property type="entry name" value="Ubiquitin carboxyl-terminal hydrolase 15"/>
    <property type="match status" value="1"/>
</dbReference>
<dbReference type="Gene3D" id="6.10.140.2220">
    <property type="match status" value="1"/>
</dbReference>
<evidence type="ECO:0000256" key="11">
    <source>
        <dbReference type="PROSITE-ProRule" id="PRU00134"/>
    </source>
</evidence>
<dbReference type="InterPro" id="IPR028889">
    <property type="entry name" value="USP"/>
</dbReference>
<feature type="region of interest" description="Disordered" evidence="12">
    <location>
        <begin position="749"/>
        <end position="774"/>
    </location>
</feature>
<evidence type="ECO:0000256" key="4">
    <source>
        <dbReference type="ARBA" id="ARBA00022670"/>
    </source>
</evidence>
<keyword evidence="10" id="KW-0862">Zinc</keyword>
<keyword evidence="17" id="KW-1185">Reference proteome</keyword>
<evidence type="ECO:0000256" key="8">
    <source>
        <dbReference type="ARBA" id="ARBA00022801"/>
    </source>
</evidence>
<dbReference type="GO" id="GO:0006508">
    <property type="term" value="P:proteolysis"/>
    <property type="evidence" value="ECO:0007669"/>
    <property type="project" value="UniProtKB-KW"/>
</dbReference>
<dbReference type="PANTHER" id="PTHR24006">
    <property type="entry name" value="UBIQUITIN CARBOXYL-TERMINAL HYDROLASE"/>
    <property type="match status" value="1"/>
</dbReference>
<dbReference type="Proteomes" id="UP000036987">
    <property type="component" value="Unassembled WGS sequence"/>
</dbReference>
<dbReference type="GO" id="GO:0005829">
    <property type="term" value="C:cytosol"/>
    <property type="evidence" value="ECO:0000318"/>
    <property type="project" value="GO_Central"/>
</dbReference>
<evidence type="ECO:0000256" key="7">
    <source>
        <dbReference type="ARBA" id="ARBA00022786"/>
    </source>
</evidence>
<evidence type="ECO:0000256" key="1">
    <source>
        <dbReference type="ARBA" id="ARBA00000707"/>
    </source>
</evidence>
<comment type="similarity">
    <text evidence="2">Belongs to the peptidase C19 family.</text>
</comment>
<dbReference type="PANTHER" id="PTHR24006:SF874">
    <property type="entry name" value="UBIQUITIN CARBOXYL-TERMINAL HYDROLASE 16"/>
    <property type="match status" value="1"/>
</dbReference>
<dbReference type="Pfam" id="PF01753">
    <property type="entry name" value="zf-MYND"/>
    <property type="match status" value="1"/>
</dbReference>
<evidence type="ECO:0000259" key="15">
    <source>
        <dbReference type="PROSITE" id="PS50865"/>
    </source>
</evidence>
<keyword evidence="5" id="KW-0479">Metal-binding</keyword>
<dbReference type="GO" id="GO:0005634">
    <property type="term" value="C:nucleus"/>
    <property type="evidence" value="ECO:0000318"/>
    <property type="project" value="GO_Central"/>
</dbReference>
<dbReference type="InterPro" id="IPR050164">
    <property type="entry name" value="Peptidase_C19"/>
</dbReference>
<evidence type="ECO:0000256" key="9">
    <source>
        <dbReference type="ARBA" id="ARBA00022807"/>
    </source>
</evidence>
<feature type="transmembrane region" description="Helical" evidence="13">
    <location>
        <begin position="12"/>
        <end position="32"/>
    </location>
</feature>
<sequence>MATHRKDPELGLPAVAAALVVVFFFPILFFISRQKWRISKARKEEIGRLFVYASEEAHSAEDEHLRLSKTDVEIADGFSFCDDDVSVGGGGDVVARLCAMCYSPTTTRCSRCKSVRYCSGKCQIIHWRKGHKDECRPPVIIQSRICNGLKSMPAVETKLPDDAWGDFITKPAEEYIKNDDASCISLIDGSIKVRNPVGSSPKILDDVSFHSTKLDIQSREITTTGSSSNLNDGCGDLFHVKDSKKAIAPHLDTKPFLSFNDTFPSRSNSLIKLSDSNGNGEFLPMPKISKSSRNISPTTGVHVYRGNHVSGCTPVTLLPQIKPLGNADFSSNGGHALKSSVQRVEQLRSSKASKPYKTRAVLPSYDAYLQLYSDNGELQPYGLINCGNSCYANAVLQCLTFTRPLTAYFLQRLHSNSCPKRDWCFTCEVESLVVMAKQGKSPVSPIGILSQIHNLGSSLGRGKEEDAHEFLRCAIDAMQQDCIRERGKQINLHSDEITLMQQIFGGYLRSMIRCMRCQGTTQRDEVMMDLTVEIGPGDNKTLEQALARFTTHEILDGENKYKCNRCKSYEKARKRLTIFEAPNVLTIALKRFQSGKYGKLNKTVQFPEFLNMTDYMSNGSPDKSPLYCLYAVIVHVDIMNAVFSGHYVCYVKNTQGKWYKVDDSMVKPVELERVLSEGAYMLLYARISPYIPKLRKYPESECVTYQKNAANFRPKPDHRTVDSMGSFYVNSHSGKFSPRYGFYKPDASSESSSMSFSDESSVSTESTRDSSSTDEYHLDHFFTENWYSPSRLSEESVGLPLPDFLGNSQSPSNLRSLGNKNPCFLYSETTTKHGRKLT</sequence>
<keyword evidence="6 11" id="KW-0863">Zinc-finger</keyword>
<organism evidence="16 17">
    <name type="scientific">Zostera marina</name>
    <name type="common">Eelgrass</name>
    <dbReference type="NCBI Taxonomy" id="29655"/>
    <lineage>
        <taxon>Eukaryota</taxon>
        <taxon>Viridiplantae</taxon>
        <taxon>Streptophyta</taxon>
        <taxon>Embryophyta</taxon>
        <taxon>Tracheophyta</taxon>
        <taxon>Spermatophyta</taxon>
        <taxon>Magnoliopsida</taxon>
        <taxon>Liliopsida</taxon>
        <taxon>Zosteraceae</taxon>
        <taxon>Zostera</taxon>
    </lineage>
</organism>
<evidence type="ECO:0000259" key="14">
    <source>
        <dbReference type="PROSITE" id="PS50235"/>
    </source>
</evidence>
<keyword evidence="7" id="KW-0833">Ubl conjugation pathway</keyword>